<name>A0A4Y2BEP0_ARAVE</name>
<keyword evidence="2" id="KW-1185">Reference proteome</keyword>
<evidence type="ECO:0000313" key="2">
    <source>
        <dbReference type="Proteomes" id="UP000499080"/>
    </source>
</evidence>
<comment type="caution">
    <text evidence="1">The sequence shown here is derived from an EMBL/GenBank/DDBJ whole genome shotgun (WGS) entry which is preliminary data.</text>
</comment>
<evidence type="ECO:0000313" key="1">
    <source>
        <dbReference type="EMBL" id="GBL90498.1"/>
    </source>
</evidence>
<dbReference type="EMBL" id="BGPR01000072">
    <property type="protein sequence ID" value="GBL90498.1"/>
    <property type="molecule type" value="Genomic_DNA"/>
</dbReference>
<dbReference type="AlphaFoldDB" id="A0A4Y2BEP0"/>
<organism evidence="1 2">
    <name type="scientific">Araneus ventricosus</name>
    <name type="common">Orbweaver spider</name>
    <name type="synonym">Epeira ventricosa</name>
    <dbReference type="NCBI Taxonomy" id="182803"/>
    <lineage>
        <taxon>Eukaryota</taxon>
        <taxon>Metazoa</taxon>
        <taxon>Ecdysozoa</taxon>
        <taxon>Arthropoda</taxon>
        <taxon>Chelicerata</taxon>
        <taxon>Arachnida</taxon>
        <taxon>Araneae</taxon>
        <taxon>Araneomorphae</taxon>
        <taxon>Entelegynae</taxon>
        <taxon>Araneoidea</taxon>
        <taxon>Araneidae</taxon>
        <taxon>Araneus</taxon>
    </lineage>
</organism>
<proteinExistence type="predicted"/>
<reference evidence="1 2" key="1">
    <citation type="journal article" date="2019" name="Sci. Rep.">
        <title>Orb-weaving spider Araneus ventricosus genome elucidates the spidroin gene catalogue.</title>
        <authorList>
            <person name="Kono N."/>
            <person name="Nakamura H."/>
            <person name="Ohtoshi R."/>
            <person name="Moran D.A.P."/>
            <person name="Shinohara A."/>
            <person name="Yoshida Y."/>
            <person name="Fujiwara M."/>
            <person name="Mori M."/>
            <person name="Tomita M."/>
            <person name="Arakawa K."/>
        </authorList>
    </citation>
    <scope>NUCLEOTIDE SEQUENCE [LARGE SCALE GENOMIC DNA]</scope>
</reference>
<gene>
    <name evidence="1" type="ORF">AVEN_179422_1</name>
</gene>
<accession>A0A4Y2BEP0</accession>
<sequence>MNCREATHPARGYQRKLHIAKDKNQETVNGSFISGLSSVSNSKPTTYLKIYSDQIKDQSVINQISYIFLLYIKHVQTWKGKENPLFTYNIVENAFLQQGLQ</sequence>
<protein>
    <submittedName>
        <fullName evidence="1">Uncharacterized protein</fullName>
    </submittedName>
</protein>
<dbReference type="Proteomes" id="UP000499080">
    <property type="component" value="Unassembled WGS sequence"/>
</dbReference>